<evidence type="ECO:0000313" key="3">
    <source>
        <dbReference type="Proteomes" id="UP001235712"/>
    </source>
</evidence>
<dbReference type="SUPFAM" id="SSF53383">
    <property type="entry name" value="PLP-dependent transferases"/>
    <property type="match status" value="1"/>
</dbReference>
<dbReference type="Proteomes" id="UP001235712">
    <property type="component" value="Unassembled WGS sequence"/>
</dbReference>
<comment type="caution">
    <text evidence="2">The sequence shown here is derived from an EMBL/GenBank/DDBJ whole genome shotgun (WGS) entry which is preliminary data.</text>
</comment>
<dbReference type="Pfam" id="PF00266">
    <property type="entry name" value="Aminotran_5"/>
    <property type="match status" value="1"/>
</dbReference>
<keyword evidence="2" id="KW-0456">Lyase</keyword>
<sequence>MPGLDAYTTEFTEPAGYLNFAAYGPPSTAVVRSLTDAAQLAASGEPAANLHAADARALAAVSRLSGFARENCLLTTSTSAGLQQIAFGLPGARVLAGRDEFPSNLYPWWRAQEAGLLEVSLIAGGDHGVPRRMTPETIDAALTPATTAVAISAVDFRTGYRADLRGIRDVIGERLLIVDGIQGFGVLDADWPLADALVVGGQKWLRAGWGTAFVALSDRALERVRPTLGSWTGVERPTAYDGLEHPPAPGAQRLSITNVSPFTSAALGTALELLESAGVAAVAGRITASAGAVADRLDAAGIEVLSPRDEARRAGLVVARVADDRAAATRDLLADRGITVTAHDPGRIRISVHATTDPGDETFATLVDVLTQVRS</sequence>
<evidence type="ECO:0000313" key="2">
    <source>
        <dbReference type="EMBL" id="MDP9828899.1"/>
    </source>
</evidence>
<feature type="domain" description="Aminotransferase class V" evidence="1">
    <location>
        <begin position="59"/>
        <end position="342"/>
    </location>
</feature>
<dbReference type="InterPro" id="IPR015421">
    <property type="entry name" value="PyrdxlP-dep_Trfase_major"/>
</dbReference>
<accession>A0ABT9P908</accession>
<gene>
    <name evidence="2" type="ORF">J2S57_004648</name>
</gene>
<dbReference type="EMBL" id="JAUSQZ010000001">
    <property type="protein sequence ID" value="MDP9828899.1"/>
    <property type="molecule type" value="Genomic_DNA"/>
</dbReference>
<reference evidence="2 3" key="1">
    <citation type="submission" date="2023-07" db="EMBL/GenBank/DDBJ databases">
        <title>Sequencing the genomes of 1000 actinobacteria strains.</title>
        <authorList>
            <person name="Klenk H.-P."/>
        </authorList>
    </citation>
    <scope>NUCLEOTIDE SEQUENCE [LARGE SCALE GENOMIC DNA]</scope>
    <source>
        <strain evidence="2 3">DSM 44388</strain>
    </source>
</reference>
<dbReference type="Gene3D" id="3.40.640.10">
    <property type="entry name" value="Type I PLP-dependent aspartate aminotransferase-like (Major domain)"/>
    <property type="match status" value="1"/>
</dbReference>
<name>A0ABT9P908_9ACTN</name>
<evidence type="ECO:0000259" key="1">
    <source>
        <dbReference type="Pfam" id="PF00266"/>
    </source>
</evidence>
<dbReference type="PANTHER" id="PTHR43586">
    <property type="entry name" value="CYSTEINE DESULFURASE"/>
    <property type="match status" value="1"/>
</dbReference>
<dbReference type="InterPro" id="IPR015422">
    <property type="entry name" value="PyrdxlP-dep_Trfase_small"/>
</dbReference>
<dbReference type="GO" id="GO:0016829">
    <property type="term" value="F:lyase activity"/>
    <property type="evidence" value="ECO:0007669"/>
    <property type="project" value="UniProtKB-KW"/>
</dbReference>
<dbReference type="InterPro" id="IPR000192">
    <property type="entry name" value="Aminotrans_V_dom"/>
</dbReference>
<dbReference type="RefSeq" id="WP_307246563.1">
    <property type="nucleotide sequence ID" value="NZ_JAUSQZ010000001.1"/>
</dbReference>
<organism evidence="2 3">
    <name type="scientific">Kineosporia succinea</name>
    <dbReference type="NCBI Taxonomy" id="84632"/>
    <lineage>
        <taxon>Bacteria</taxon>
        <taxon>Bacillati</taxon>
        <taxon>Actinomycetota</taxon>
        <taxon>Actinomycetes</taxon>
        <taxon>Kineosporiales</taxon>
        <taxon>Kineosporiaceae</taxon>
        <taxon>Kineosporia</taxon>
    </lineage>
</organism>
<proteinExistence type="predicted"/>
<keyword evidence="3" id="KW-1185">Reference proteome</keyword>
<protein>
    <submittedName>
        <fullName evidence="2">Selenocysteine lyase/cysteine desulfurase</fullName>
    </submittedName>
</protein>
<dbReference type="Gene3D" id="3.90.1150.10">
    <property type="entry name" value="Aspartate Aminotransferase, domain 1"/>
    <property type="match status" value="1"/>
</dbReference>
<dbReference type="PANTHER" id="PTHR43586:SF15">
    <property type="entry name" value="BLR3095 PROTEIN"/>
    <property type="match status" value="1"/>
</dbReference>
<dbReference type="InterPro" id="IPR015424">
    <property type="entry name" value="PyrdxlP-dep_Trfase"/>
</dbReference>